<sequence length="24" mass="2736">MQGDIVSHHYFDPILLSKFASSRS</sequence>
<name>A0A7Z7J037_XANCH</name>
<dbReference type="AlphaFoldDB" id="A0A7Z7J037"/>
<dbReference type="EMBL" id="OCZC01000069">
    <property type="protein sequence ID" value="SOO24801.1"/>
    <property type="molecule type" value="Genomic_DNA"/>
</dbReference>
<evidence type="ECO:0000313" key="1">
    <source>
        <dbReference type="EMBL" id="SOO24801.1"/>
    </source>
</evidence>
<evidence type="ECO:0000313" key="2">
    <source>
        <dbReference type="Proteomes" id="UP000234345"/>
    </source>
</evidence>
<reference evidence="1 2" key="1">
    <citation type="submission" date="2017-10" db="EMBL/GenBank/DDBJ databases">
        <authorList>
            <person name="Regsiter A."/>
            <person name="William W."/>
        </authorList>
    </citation>
    <scope>NUCLEOTIDE SEQUENCE [LARGE SCALE GENOMIC DNA]</scope>
    <source>
        <strain evidence="1 2">CFBP6991</strain>
    </source>
</reference>
<organism evidence="1 2">
    <name type="scientific">Xanthomonas campestris pv. phaseoli</name>
    <dbReference type="NCBI Taxonomy" id="317013"/>
    <lineage>
        <taxon>Bacteria</taxon>
        <taxon>Pseudomonadati</taxon>
        <taxon>Pseudomonadota</taxon>
        <taxon>Gammaproteobacteria</taxon>
        <taxon>Lysobacterales</taxon>
        <taxon>Lysobacteraceae</taxon>
        <taxon>Xanthomonas</taxon>
    </lineage>
</organism>
<comment type="caution">
    <text evidence="1">The sequence shown here is derived from an EMBL/GenBank/DDBJ whole genome shotgun (WGS) entry which is preliminary data.</text>
</comment>
<protein>
    <submittedName>
        <fullName evidence="1">Uncharacterized protein</fullName>
    </submittedName>
</protein>
<gene>
    <name evidence="1" type="ORF">XFF6991_420018</name>
</gene>
<dbReference type="Proteomes" id="UP000234345">
    <property type="component" value="Unassembled WGS sequence"/>
</dbReference>
<proteinExistence type="predicted"/>
<accession>A0A7Z7J037</accession>